<dbReference type="AlphaFoldDB" id="A0A4V3C8G7"/>
<keyword evidence="5" id="KW-1185">Reference proteome</keyword>
<comment type="caution">
    <text evidence="4">The sequence shown here is derived from an EMBL/GenBank/DDBJ whole genome shotgun (WGS) entry which is preliminary data.</text>
</comment>
<dbReference type="InterPro" id="IPR025419">
    <property type="entry name" value="DUF4142"/>
</dbReference>
<feature type="transmembrane region" description="Helical" evidence="1">
    <location>
        <begin position="241"/>
        <end position="261"/>
    </location>
</feature>
<evidence type="ECO:0000313" key="4">
    <source>
        <dbReference type="EMBL" id="TDO40938.1"/>
    </source>
</evidence>
<organism evidence="4 5">
    <name type="scientific">Paractinoplanes brasiliensis</name>
    <dbReference type="NCBI Taxonomy" id="52695"/>
    <lineage>
        <taxon>Bacteria</taxon>
        <taxon>Bacillati</taxon>
        <taxon>Actinomycetota</taxon>
        <taxon>Actinomycetes</taxon>
        <taxon>Micromonosporales</taxon>
        <taxon>Micromonosporaceae</taxon>
        <taxon>Paractinoplanes</taxon>
    </lineage>
</organism>
<sequence>MLTTRSSRRSTRWLVGISTAALAFVLAPVSPVQAAPGDAGPVPVPSSNGLSNKGVGAISDADRDFVIKVRLAGLWEVPAGNMAVEKSNDPRVVQIGKSIAAQHVVLDNLDRAAAKKLNIKLPNKPNGDQELWLQEMRDANATTFDQIFIDRLRAAHGKIFPAIGTIRATTRNDTVRKLAQEANQFVLTHMTLLESSNIVDYASLPTAPAPANPGSGPVPVDGQMLAAASSSGGIPGVSTTVILLVLAVALVAGVITSMRIFRAR</sequence>
<proteinExistence type="predicted"/>
<keyword evidence="1" id="KW-0472">Membrane</keyword>
<accession>A0A4V3C8G7</accession>
<evidence type="ECO:0000259" key="3">
    <source>
        <dbReference type="Pfam" id="PF13628"/>
    </source>
</evidence>
<feature type="chain" id="PRO_5020895009" evidence="2">
    <location>
        <begin position="35"/>
        <end position="264"/>
    </location>
</feature>
<keyword evidence="1" id="KW-0812">Transmembrane</keyword>
<keyword evidence="2" id="KW-0732">Signal</keyword>
<dbReference type="EMBL" id="SNWR01000001">
    <property type="protein sequence ID" value="TDO40938.1"/>
    <property type="molecule type" value="Genomic_DNA"/>
</dbReference>
<dbReference type="Gene3D" id="1.20.1260.10">
    <property type="match status" value="1"/>
</dbReference>
<protein>
    <submittedName>
        <fullName evidence="4">Uncharacterized protein DUF4142</fullName>
    </submittedName>
</protein>
<dbReference type="Pfam" id="PF13628">
    <property type="entry name" value="DUF4142"/>
    <property type="match status" value="1"/>
</dbReference>
<feature type="signal peptide" evidence="2">
    <location>
        <begin position="1"/>
        <end position="34"/>
    </location>
</feature>
<evidence type="ECO:0000313" key="5">
    <source>
        <dbReference type="Proteomes" id="UP000294901"/>
    </source>
</evidence>
<evidence type="ECO:0000256" key="1">
    <source>
        <dbReference type="SAM" id="Phobius"/>
    </source>
</evidence>
<gene>
    <name evidence="4" type="ORF">C8E87_4659</name>
</gene>
<dbReference type="Proteomes" id="UP000294901">
    <property type="component" value="Unassembled WGS sequence"/>
</dbReference>
<dbReference type="OrthoDB" id="3674617at2"/>
<reference evidence="4 5" key="1">
    <citation type="submission" date="2019-03" db="EMBL/GenBank/DDBJ databases">
        <title>Sequencing the genomes of 1000 actinobacteria strains.</title>
        <authorList>
            <person name="Klenk H.-P."/>
        </authorList>
    </citation>
    <scope>NUCLEOTIDE SEQUENCE [LARGE SCALE GENOMIC DNA]</scope>
    <source>
        <strain evidence="4 5">DSM 43805</strain>
    </source>
</reference>
<evidence type="ECO:0000256" key="2">
    <source>
        <dbReference type="SAM" id="SignalP"/>
    </source>
</evidence>
<feature type="domain" description="DUF4142" evidence="3">
    <location>
        <begin position="61"/>
        <end position="191"/>
    </location>
</feature>
<name>A0A4V3C8G7_9ACTN</name>
<keyword evidence="1" id="KW-1133">Transmembrane helix</keyword>
<dbReference type="InterPro" id="IPR012347">
    <property type="entry name" value="Ferritin-like"/>
</dbReference>